<dbReference type="KEGG" id="lrz:BJI69_14180"/>
<dbReference type="EMBL" id="CP017480">
    <property type="protein sequence ID" value="APG04925.1"/>
    <property type="molecule type" value="Genomic_DNA"/>
</dbReference>
<dbReference type="Proteomes" id="UP000182987">
    <property type="component" value="Chromosome"/>
</dbReference>
<evidence type="ECO:0000313" key="2">
    <source>
        <dbReference type="Proteomes" id="UP000182987"/>
    </source>
</evidence>
<dbReference type="RefSeq" id="WP_046966067.1">
    <property type="nucleotide sequence ID" value="NZ_CP017480.1"/>
</dbReference>
<gene>
    <name evidence="1" type="ORF">BJI69_14180</name>
</gene>
<sequence length="67" mass="7353">MSKTPSRIYIVTRKDATNPRLVRATSQPQALRHVALDEYNVDIPTQDELISATTSGVTVEIATTPDV</sequence>
<dbReference type="PATRIC" id="fig|1440763.5.peg.3016"/>
<protein>
    <submittedName>
        <fullName evidence="1">Uncharacterized protein</fullName>
    </submittedName>
</protein>
<evidence type="ECO:0000313" key="1">
    <source>
        <dbReference type="EMBL" id="APG04925.1"/>
    </source>
</evidence>
<organism evidence="1 2">
    <name type="scientific">Luteibacter rhizovicinus DSM 16549</name>
    <dbReference type="NCBI Taxonomy" id="1440763"/>
    <lineage>
        <taxon>Bacteria</taxon>
        <taxon>Pseudomonadati</taxon>
        <taxon>Pseudomonadota</taxon>
        <taxon>Gammaproteobacteria</taxon>
        <taxon>Lysobacterales</taxon>
        <taxon>Rhodanobacteraceae</taxon>
        <taxon>Luteibacter</taxon>
    </lineage>
</organism>
<dbReference type="STRING" id="1440763.BJI69_14180"/>
<accession>A0A0G9HG47</accession>
<reference evidence="2" key="1">
    <citation type="submission" date="2016-09" db="EMBL/GenBank/DDBJ databases">
        <authorList>
            <person name="Lysoe E."/>
        </authorList>
    </citation>
    <scope>NUCLEOTIDE SEQUENCE [LARGE SCALE GENOMIC DNA]</scope>
    <source>
        <strain evidence="2">LJ96T</strain>
    </source>
</reference>
<name>A0A0G9HG47_9GAMM</name>
<proteinExistence type="predicted"/>
<keyword evidence="2" id="KW-1185">Reference proteome</keyword>
<dbReference type="AlphaFoldDB" id="A0A0G9HG47"/>